<name>A0A8J4SJ83_9TREM</name>
<dbReference type="Proteomes" id="UP000748531">
    <property type="component" value="Unassembled WGS sequence"/>
</dbReference>
<evidence type="ECO:0000313" key="2">
    <source>
        <dbReference type="EMBL" id="KAF5395385.1"/>
    </source>
</evidence>
<reference evidence="2" key="1">
    <citation type="submission" date="2019-05" db="EMBL/GenBank/DDBJ databases">
        <title>Annotation for the trematode Paragonimus heterotremus.</title>
        <authorList>
            <person name="Choi Y.-J."/>
        </authorList>
    </citation>
    <scope>NUCLEOTIDE SEQUENCE</scope>
    <source>
        <strain evidence="2">LC</strain>
    </source>
</reference>
<dbReference type="PANTHER" id="PTHR28434:SF1">
    <property type="entry name" value="PROTEIN C3ORF33"/>
    <property type="match status" value="1"/>
</dbReference>
<dbReference type="InterPro" id="IPR042421">
    <property type="entry name" value="C3orf33-like"/>
</dbReference>
<keyword evidence="1" id="KW-0812">Transmembrane</keyword>
<dbReference type="AlphaFoldDB" id="A0A8J4SJ83"/>
<proteinExistence type="predicted"/>
<organism evidence="2 3">
    <name type="scientific">Paragonimus heterotremus</name>
    <dbReference type="NCBI Taxonomy" id="100268"/>
    <lineage>
        <taxon>Eukaryota</taxon>
        <taxon>Metazoa</taxon>
        <taxon>Spiralia</taxon>
        <taxon>Lophotrochozoa</taxon>
        <taxon>Platyhelminthes</taxon>
        <taxon>Trematoda</taxon>
        <taxon>Digenea</taxon>
        <taxon>Plagiorchiida</taxon>
        <taxon>Troglotremata</taxon>
        <taxon>Troglotrematidae</taxon>
        <taxon>Paragonimus</taxon>
    </lineage>
</organism>
<dbReference type="GO" id="GO:0005615">
    <property type="term" value="C:extracellular space"/>
    <property type="evidence" value="ECO:0007669"/>
    <property type="project" value="TreeGrafter"/>
</dbReference>
<keyword evidence="1" id="KW-1133">Transmembrane helix</keyword>
<dbReference type="OrthoDB" id="6220511at2759"/>
<sequence>MSPVDRIQKWMDEHLRVVRTIPTLLGLCGVYLLSRHYYLFSRFQSVSAIPTKLYSRHLKLHGSVASVQSDGVIHIVHRPFFSIPWTPISSGSSTLPVVLPVTHSNQSINWLQKYLRPGASIQFILLGLDPNCSALVALVFRSQSILFSDVVRALLLDGLCSLAHPTADLIPSARLNSYRTAQTKSIRKRKGIWKKETSEAGILARVKRLFRN</sequence>
<accession>A0A8J4SJ83</accession>
<feature type="transmembrane region" description="Helical" evidence="1">
    <location>
        <begin position="21"/>
        <end position="40"/>
    </location>
</feature>
<evidence type="ECO:0008006" key="4">
    <source>
        <dbReference type="Google" id="ProtNLM"/>
    </source>
</evidence>
<dbReference type="PANTHER" id="PTHR28434">
    <property type="entry name" value="PROTEIN C3ORF33"/>
    <property type="match status" value="1"/>
</dbReference>
<dbReference type="EMBL" id="LUCH01014022">
    <property type="protein sequence ID" value="KAF5395385.1"/>
    <property type="molecule type" value="Genomic_DNA"/>
</dbReference>
<keyword evidence="1" id="KW-0472">Membrane</keyword>
<gene>
    <name evidence="2" type="ORF">PHET_12304</name>
</gene>
<evidence type="ECO:0000313" key="3">
    <source>
        <dbReference type="Proteomes" id="UP000748531"/>
    </source>
</evidence>
<keyword evidence="3" id="KW-1185">Reference proteome</keyword>
<evidence type="ECO:0000256" key="1">
    <source>
        <dbReference type="SAM" id="Phobius"/>
    </source>
</evidence>
<protein>
    <recommendedName>
        <fullName evidence="4">TNase-like domain-containing protein</fullName>
    </recommendedName>
</protein>
<comment type="caution">
    <text evidence="2">The sequence shown here is derived from an EMBL/GenBank/DDBJ whole genome shotgun (WGS) entry which is preliminary data.</text>
</comment>